<reference evidence="4 5" key="1">
    <citation type="submission" date="2020-04" db="EMBL/GenBank/DDBJ databases">
        <authorList>
            <person name="Wallbank WR R."/>
            <person name="Pardo Diaz C."/>
            <person name="Kozak K."/>
            <person name="Martin S."/>
            <person name="Jiggins C."/>
            <person name="Moest M."/>
            <person name="Warren A I."/>
            <person name="Byers J.R.P. K."/>
            <person name="Montejo-Kovacevich G."/>
            <person name="Yen C E."/>
        </authorList>
    </citation>
    <scope>NUCLEOTIDE SEQUENCE [LARGE SCALE GENOMIC DNA]</scope>
</reference>
<evidence type="ECO:0000313" key="5">
    <source>
        <dbReference type="Proteomes" id="UP000494256"/>
    </source>
</evidence>
<name>A0A8S0ZGA7_ARCPL</name>
<accession>A0A8S0ZGA7</accession>
<comment type="caution">
    <text evidence="2">The sequence shown here is derived from an EMBL/GenBank/DDBJ whole genome shotgun (WGS) entry which is preliminary data.</text>
</comment>
<evidence type="ECO:0000313" key="3">
    <source>
        <dbReference type="EMBL" id="CAB3252432.1"/>
    </source>
</evidence>
<sequence length="226" mass="26375">MTKKTYRSNINEAQQTFLDLETSLDAERVIDEPNSETRPKVTILSEVRFSPYNCAYTDLKKMLPWNLKNVDKSYNIFKSESKENLPVIQPKEEFLEYIDYENQVPSTSADKKRLILKEPESCNAKKKIMRDSSDDNSENSDSYSIRDTSEDECFIPSESESCEDFEEQNVQNTLKKCETPRVDSYVLVKFCGPRTNKYYVRKVLDIIDDSVMNVKGQWQVPIHNFI</sequence>
<dbReference type="Proteomes" id="UP000494256">
    <property type="component" value="Unassembled WGS sequence"/>
</dbReference>
<dbReference type="AlphaFoldDB" id="A0A8S0ZGA7"/>
<keyword evidence="4" id="KW-1185">Reference proteome</keyword>
<dbReference type="OrthoDB" id="7382247at2759"/>
<feature type="region of interest" description="Disordered" evidence="1">
    <location>
        <begin position="126"/>
        <end position="149"/>
    </location>
</feature>
<evidence type="ECO:0000313" key="2">
    <source>
        <dbReference type="EMBL" id="CAB3231901.1"/>
    </source>
</evidence>
<evidence type="ECO:0000313" key="4">
    <source>
        <dbReference type="Proteomes" id="UP000494106"/>
    </source>
</evidence>
<gene>
    <name evidence="3" type="ORF">APLA_LOCUS13532</name>
    <name evidence="2" type="ORF">APLA_LOCUS5393</name>
</gene>
<dbReference type="EMBL" id="CADEBC010000555">
    <property type="protein sequence ID" value="CAB3252432.1"/>
    <property type="molecule type" value="Genomic_DNA"/>
</dbReference>
<dbReference type="EMBL" id="CADEBD010000289">
    <property type="protein sequence ID" value="CAB3231901.1"/>
    <property type="molecule type" value="Genomic_DNA"/>
</dbReference>
<organism evidence="2 5">
    <name type="scientific">Arctia plantaginis</name>
    <name type="common">Wood tiger moth</name>
    <name type="synonym">Phalaena plantaginis</name>
    <dbReference type="NCBI Taxonomy" id="874455"/>
    <lineage>
        <taxon>Eukaryota</taxon>
        <taxon>Metazoa</taxon>
        <taxon>Ecdysozoa</taxon>
        <taxon>Arthropoda</taxon>
        <taxon>Hexapoda</taxon>
        <taxon>Insecta</taxon>
        <taxon>Pterygota</taxon>
        <taxon>Neoptera</taxon>
        <taxon>Endopterygota</taxon>
        <taxon>Lepidoptera</taxon>
        <taxon>Glossata</taxon>
        <taxon>Ditrysia</taxon>
        <taxon>Noctuoidea</taxon>
        <taxon>Erebidae</taxon>
        <taxon>Arctiinae</taxon>
        <taxon>Arctia</taxon>
    </lineage>
</organism>
<evidence type="ECO:0000256" key="1">
    <source>
        <dbReference type="SAM" id="MobiDB-lite"/>
    </source>
</evidence>
<proteinExistence type="predicted"/>
<protein>
    <submittedName>
        <fullName evidence="2">Uncharacterized protein</fullName>
    </submittedName>
</protein>
<dbReference type="Proteomes" id="UP000494106">
    <property type="component" value="Unassembled WGS sequence"/>
</dbReference>